<dbReference type="InterPro" id="IPR011009">
    <property type="entry name" value="Kinase-like_dom_sf"/>
</dbReference>
<protein>
    <submittedName>
        <fullName evidence="6">Kinase-like protein</fullName>
    </submittedName>
</protein>
<dbReference type="PRINTS" id="PR00320">
    <property type="entry name" value="GPROTEINBRPT"/>
</dbReference>
<dbReference type="GO" id="GO:0005524">
    <property type="term" value="F:ATP binding"/>
    <property type="evidence" value="ECO:0007669"/>
    <property type="project" value="InterPro"/>
</dbReference>
<dbReference type="InterPro" id="IPR019775">
    <property type="entry name" value="WD40_repeat_CS"/>
</dbReference>
<dbReference type="GO" id="GO:0004672">
    <property type="term" value="F:protein kinase activity"/>
    <property type="evidence" value="ECO:0007669"/>
    <property type="project" value="InterPro"/>
</dbReference>
<dbReference type="PROSITE" id="PS50294">
    <property type="entry name" value="WD_REPEATS_REGION"/>
    <property type="match status" value="7"/>
</dbReference>
<evidence type="ECO:0000313" key="7">
    <source>
        <dbReference type="Proteomes" id="UP000614334"/>
    </source>
</evidence>
<dbReference type="PROSITE" id="PS00108">
    <property type="entry name" value="PROTEIN_KINASE_ST"/>
    <property type="match status" value="1"/>
</dbReference>
<feature type="repeat" description="WD" evidence="3">
    <location>
        <begin position="295"/>
        <end position="328"/>
    </location>
</feature>
<dbReference type="EMBL" id="JACYCF010000012">
    <property type="protein sequence ID" value="KAF8753808.1"/>
    <property type="molecule type" value="Genomic_DNA"/>
</dbReference>
<evidence type="ECO:0000256" key="3">
    <source>
        <dbReference type="PROSITE-ProRule" id="PRU00221"/>
    </source>
</evidence>
<feature type="repeat" description="WD" evidence="3">
    <location>
        <begin position="209"/>
        <end position="250"/>
    </location>
</feature>
<dbReference type="Pfam" id="PF00400">
    <property type="entry name" value="WD40"/>
    <property type="match status" value="7"/>
</dbReference>
<reference evidence="6" key="1">
    <citation type="submission" date="2020-09" db="EMBL/GenBank/DDBJ databases">
        <title>Comparative genome analyses of four rice-infecting Rhizoctonia solani isolates reveal extensive enrichment of homogalacturonan modification genes.</title>
        <authorList>
            <person name="Lee D.-Y."/>
            <person name="Jeon J."/>
            <person name="Kim K.-T."/>
            <person name="Cheong K."/>
            <person name="Song H."/>
            <person name="Choi G."/>
            <person name="Ko J."/>
            <person name="Opiyo S.O."/>
            <person name="Zuo S."/>
            <person name="Madhav S."/>
            <person name="Lee Y.-H."/>
            <person name="Wang G.-L."/>
        </authorList>
    </citation>
    <scope>NUCLEOTIDE SEQUENCE</scope>
    <source>
        <strain evidence="6">AG1-IA B2</strain>
    </source>
</reference>
<feature type="repeat" description="WD" evidence="3">
    <location>
        <begin position="166"/>
        <end position="207"/>
    </location>
</feature>
<feature type="domain" description="Protein kinase" evidence="5">
    <location>
        <begin position="391"/>
        <end position="595"/>
    </location>
</feature>
<accession>A0A8H7IBA9</accession>
<proteinExistence type="predicted"/>
<gene>
    <name evidence="6" type="ORF">RHS01_06523</name>
</gene>
<keyword evidence="2" id="KW-0677">Repeat</keyword>
<comment type="caution">
    <text evidence="6">The sequence shown here is derived from an EMBL/GenBank/DDBJ whole genome shotgun (WGS) entry which is preliminary data.</text>
</comment>
<dbReference type="SMART" id="SM00220">
    <property type="entry name" value="S_TKc"/>
    <property type="match status" value="1"/>
</dbReference>
<dbReference type="AlphaFoldDB" id="A0A8H7IBA9"/>
<dbReference type="GO" id="GO:1990234">
    <property type="term" value="C:transferase complex"/>
    <property type="evidence" value="ECO:0007669"/>
    <property type="project" value="UniProtKB-ARBA"/>
</dbReference>
<feature type="repeat" description="WD" evidence="3">
    <location>
        <begin position="252"/>
        <end position="286"/>
    </location>
</feature>
<dbReference type="PROSITE" id="PS00678">
    <property type="entry name" value="WD_REPEATS_1"/>
    <property type="match status" value="3"/>
</dbReference>
<dbReference type="Gene3D" id="1.10.510.10">
    <property type="entry name" value="Transferase(Phosphotransferase) domain 1"/>
    <property type="match status" value="1"/>
</dbReference>
<name>A0A8H7IBA9_9AGAM</name>
<dbReference type="Pfam" id="PF07714">
    <property type="entry name" value="PK_Tyr_Ser-Thr"/>
    <property type="match status" value="1"/>
</dbReference>
<dbReference type="InterPro" id="IPR000719">
    <property type="entry name" value="Prot_kinase_dom"/>
</dbReference>
<sequence>MFHSFSSIWNRISRREPEPEPELEPYLAPPESPNIGNNGQKGIIYSVAFSPDGKSVVSSSSDKTICVWDADTVFPRDKLWKGHTSAVTSVSYSSLGDIVASGSWDSTVRLWDAITGREVDEPLKGPDADINSIAFSPSGNLLATGSDENTVRLWDLRNMSSVASSLKGHFYWITSVVFTPDEARIISGSYDKTIRIWDIERETTVIQLIGEHTQGVRSVDISPDGSQIISGSDETALRLWDSHTGAMIGNLFEGHTRWVSSVNFSPNGIYVASGSDDKTVRIWDVRMCRQVGEPFKEHTDTVTSVAFSPCGRLIASGSYDQTVKIRNIIPGDFNLNSSNEFDTRHKDDCVHEVGVPEPISQYTFASVNSRYVQSSHKTWLYRSLFRIGQQSRYCDLGIWGGFGDIRKGKLRNGSMIAIKTWRASLIEQCDYKILKRATREIYYWSKMKHENIHELMGMVIFMGQSLGMVSEWMENGNLHEYLRRNPGADRYQLSMQVTSGLEYLHSYSMTHGDVKALNVLVSSNEVAKLTDFGLSAMSGTTIAFSETTNSQAASTRWAAPELLLEGALKTEKSDVYALGMTILVRLIQLFAPTLT</sequence>
<dbReference type="InterPro" id="IPR008271">
    <property type="entry name" value="Ser/Thr_kinase_AS"/>
</dbReference>
<keyword evidence="6" id="KW-0418">Kinase</keyword>
<evidence type="ECO:0000256" key="2">
    <source>
        <dbReference type="ARBA" id="ARBA00022737"/>
    </source>
</evidence>
<dbReference type="InterPro" id="IPR001245">
    <property type="entry name" value="Ser-Thr/Tyr_kinase_cat_dom"/>
</dbReference>
<dbReference type="InterPro" id="IPR036322">
    <property type="entry name" value="WD40_repeat_dom_sf"/>
</dbReference>
<feature type="repeat" description="WD" evidence="3">
    <location>
        <begin position="123"/>
        <end position="164"/>
    </location>
</feature>
<dbReference type="SUPFAM" id="SSF56112">
    <property type="entry name" value="Protein kinase-like (PK-like)"/>
    <property type="match status" value="1"/>
</dbReference>
<feature type="repeat" description="WD" evidence="3">
    <location>
        <begin position="37"/>
        <end position="72"/>
    </location>
</feature>
<evidence type="ECO:0000256" key="4">
    <source>
        <dbReference type="SAM" id="MobiDB-lite"/>
    </source>
</evidence>
<dbReference type="PANTHER" id="PTHR22847">
    <property type="entry name" value="WD40 REPEAT PROTEIN"/>
    <property type="match status" value="1"/>
</dbReference>
<dbReference type="Gene3D" id="2.130.10.10">
    <property type="entry name" value="YVTN repeat-like/Quinoprotein amine dehydrogenase"/>
    <property type="match status" value="3"/>
</dbReference>
<dbReference type="PROSITE" id="PS50011">
    <property type="entry name" value="PROTEIN_KINASE_DOM"/>
    <property type="match status" value="1"/>
</dbReference>
<dbReference type="InterPro" id="IPR015943">
    <property type="entry name" value="WD40/YVTN_repeat-like_dom_sf"/>
</dbReference>
<dbReference type="CDD" id="cd00200">
    <property type="entry name" value="WD40"/>
    <property type="match status" value="1"/>
</dbReference>
<dbReference type="Proteomes" id="UP000614334">
    <property type="component" value="Unassembled WGS sequence"/>
</dbReference>
<organism evidence="6 7">
    <name type="scientific">Rhizoctonia solani</name>
    <dbReference type="NCBI Taxonomy" id="456999"/>
    <lineage>
        <taxon>Eukaryota</taxon>
        <taxon>Fungi</taxon>
        <taxon>Dikarya</taxon>
        <taxon>Basidiomycota</taxon>
        <taxon>Agaricomycotina</taxon>
        <taxon>Agaricomycetes</taxon>
        <taxon>Cantharellales</taxon>
        <taxon>Ceratobasidiaceae</taxon>
        <taxon>Rhizoctonia</taxon>
    </lineage>
</organism>
<dbReference type="PANTHER" id="PTHR22847:SF637">
    <property type="entry name" value="WD REPEAT DOMAIN 5B"/>
    <property type="match status" value="1"/>
</dbReference>
<feature type="region of interest" description="Disordered" evidence="4">
    <location>
        <begin position="14"/>
        <end position="35"/>
    </location>
</feature>
<evidence type="ECO:0000313" key="6">
    <source>
        <dbReference type="EMBL" id="KAF8753808.1"/>
    </source>
</evidence>
<dbReference type="InterPro" id="IPR001680">
    <property type="entry name" value="WD40_rpt"/>
</dbReference>
<evidence type="ECO:0000259" key="5">
    <source>
        <dbReference type="PROSITE" id="PS50011"/>
    </source>
</evidence>
<dbReference type="SUPFAM" id="SSF50978">
    <property type="entry name" value="WD40 repeat-like"/>
    <property type="match status" value="1"/>
</dbReference>
<keyword evidence="6" id="KW-0808">Transferase</keyword>
<feature type="repeat" description="WD" evidence="3">
    <location>
        <begin position="80"/>
        <end position="121"/>
    </location>
</feature>
<keyword evidence="1 3" id="KW-0853">WD repeat</keyword>
<dbReference type="SMART" id="SM00320">
    <property type="entry name" value="WD40"/>
    <property type="match status" value="7"/>
</dbReference>
<evidence type="ECO:0000256" key="1">
    <source>
        <dbReference type="ARBA" id="ARBA00022574"/>
    </source>
</evidence>
<dbReference type="PROSITE" id="PS50082">
    <property type="entry name" value="WD_REPEATS_2"/>
    <property type="match status" value="7"/>
</dbReference>
<dbReference type="InterPro" id="IPR020472">
    <property type="entry name" value="WD40_PAC1"/>
</dbReference>